<dbReference type="EMBL" id="REGA01000006">
    <property type="protein sequence ID" value="RQG95082.1"/>
    <property type="molecule type" value="Genomic_DNA"/>
</dbReference>
<name>A0A3N6N984_NATCH</name>
<evidence type="ECO:0000256" key="1">
    <source>
        <dbReference type="ARBA" id="ARBA00023015"/>
    </source>
</evidence>
<dbReference type="OrthoDB" id="156233at2157"/>
<keyword evidence="1" id="KW-0805">Transcription regulation</keyword>
<gene>
    <name evidence="4" type="ORF">EA473_09000</name>
</gene>
<comment type="caution">
    <text evidence="4">The sequence shown here is derived from an EMBL/GenBank/DDBJ whole genome shotgun (WGS) entry which is preliminary data.</text>
</comment>
<dbReference type="Pfam" id="PF04967">
    <property type="entry name" value="HTH_10"/>
    <property type="match status" value="1"/>
</dbReference>
<keyword evidence="2" id="KW-0804">Transcription</keyword>
<evidence type="ECO:0000313" key="4">
    <source>
        <dbReference type="EMBL" id="RQG95082.1"/>
    </source>
</evidence>
<keyword evidence="5" id="KW-1185">Reference proteome</keyword>
<proteinExistence type="predicted"/>
<evidence type="ECO:0000313" key="5">
    <source>
        <dbReference type="Proteomes" id="UP000282323"/>
    </source>
</evidence>
<accession>A0A3N6N984</accession>
<sequence length="68" mass="7543">MHGVIPDPQKETLVRASDRGYFESPRQVTMEELGDELGMSPQAVVSRLRLGPKHILENTPPETDGSNQ</sequence>
<evidence type="ECO:0000259" key="3">
    <source>
        <dbReference type="Pfam" id="PF04967"/>
    </source>
</evidence>
<dbReference type="Proteomes" id="UP000282323">
    <property type="component" value="Unassembled WGS sequence"/>
</dbReference>
<evidence type="ECO:0000256" key="2">
    <source>
        <dbReference type="ARBA" id="ARBA00023163"/>
    </source>
</evidence>
<feature type="domain" description="HTH bat-type" evidence="3">
    <location>
        <begin position="7"/>
        <end position="49"/>
    </location>
</feature>
<dbReference type="AlphaFoldDB" id="A0A3N6N984"/>
<organism evidence="4 5">
    <name type="scientific">Natrarchaeobius chitinivorans</name>
    <dbReference type="NCBI Taxonomy" id="1679083"/>
    <lineage>
        <taxon>Archaea</taxon>
        <taxon>Methanobacteriati</taxon>
        <taxon>Methanobacteriota</taxon>
        <taxon>Stenosarchaea group</taxon>
        <taxon>Halobacteria</taxon>
        <taxon>Halobacteriales</taxon>
        <taxon>Natrialbaceae</taxon>
        <taxon>Natrarchaeobius</taxon>
    </lineage>
</organism>
<reference evidence="4 5" key="1">
    <citation type="submission" date="2018-10" db="EMBL/GenBank/DDBJ databases">
        <title>Natrarchaeobius chitinivorans gen. nov., sp. nov., and Natrarchaeobius haloalkaliphilus sp. nov., alkaliphilic, chitin-utilizing haloarchaea from hypersaline alkaline lakes.</title>
        <authorList>
            <person name="Sorokin D.Y."/>
            <person name="Elcheninov A.G."/>
            <person name="Kostrikina N.A."/>
            <person name="Bale N.J."/>
            <person name="Sinninghe Damste J.S."/>
            <person name="Khijniak T.V."/>
            <person name="Kublanov I.V."/>
            <person name="Toshchakov S.V."/>
        </authorList>
    </citation>
    <scope>NUCLEOTIDE SEQUENCE [LARGE SCALE GENOMIC DNA]</scope>
    <source>
        <strain evidence="4 5">AArcht4T</strain>
    </source>
</reference>
<protein>
    <recommendedName>
        <fullName evidence="3">HTH bat-type domain-containing protein</fullName>
    </recommendedName>
</protein>
<dbReference type="InterPro" id="IPR007050">
    <property type="entry name" value="HTH_bacterioopsin"/>
</dbReference>